<dbReference type="Proteomes" id="UP001152300">
    <property type="component" value="Unassembled WGS sequence"/>
</dbReference>
<accession>A0A9X0DC70</accession>
<gene>
    <name evidence="1" type="ORF">OCU04_013194</name>
</gene>
<name>A0A9X0DC70_9HELO</name>
<reference evidence="1" key="1">
    <citation type="submission" date="2022-11" db="EMBL/GenBank/DDBJ databases">
        <title>Genome Resource of Sclerotinia nivalis Strain SnTB1, a Plant Pathogen Isolated from American Ginseng.</title>
        <authorList>
            <person name="Fan S."/>
        </authorList>
    </citation>
    <scope>NUCLEOTIDE SEQUENCE</scope>
    <source>
        <strain evidence="1">SnTB1</strain>
    </source>
</reference>
<protein>
    <submittedName>
        <fullName evidence="1">Uncharacterized protein</fullName>
    </submittedName>
</protein>
<dbReference type="AlphaFoldDB" id="A0A9X0DC70"/>
<evidence type="ECO:0000313" key="1">
    <source>
        <dbReference type="EMBL" id="KAJ8058021.1"/>
    </source>
</evidence>
<dbReference type="OrthoDB" id="4488120at2759"/>
<proteinExistence type="predicted"/>
<evidence type="ECO:0000313" key="2">
    <source>
        <dbReference type="Proteomes" id="UP001152300"/>
    </source>
</evidence>
<keyword evidence="2" id="KW-1185">Reference proteome</keyword>
<dbReference type="EMBL" id="JAPEIS010000018">
    <property type="protein sequence ID" value="KAJ8058021.1"/>
    <property type="molecule type" value="Genomic_DNA"/>
</dbReference>
<sequence length="81" mass="9097">MYKRPLLEKVCQGTQVSVNSYIDCATTDHTAYSAVVTPSDPAPRLTGNIYELRPRCSIDHGRNPIWLTDPYDDNTPPFVTI</sequence>
<comment type="caution">
    <text evidence="1">The sequence shown here is derived from an EMBL/GenBank/DDBJ whole genome shotgun (WGS) entry which is preliminary data.</text>
</comment>
<organism evidence="1 2">
    <name type="scientific">Sclerotinia nivalis</name>
    <dbReference type="NCBI Taxonomy" id="352851"/>
    <lineage>
        <taxon>Eukaryota</taxon>
        <taxon>Fungi</taxon>
        <taxon>Dikarya</taxon>
        <taxon>Ascomycota</taxon>
        <taxon>Pezizomycotina</taxon>
        <taxon>Leotiomycetes</taxon>
        <taxon>Helotiales</taxon>
        <taxon>Sclerotiniaceae</taxon>
        <taxon>Sclerotinia</taxon>
    </lineage>
</organism>